<evidence type="ECO:0000256" key="1">
    <source>
        <dbReference type="ARBA" id="ARBA00004514"/>
    </source>
</evidence>
<evidence type="ECO:0000256" key="6">
    <source>
        <dbReference type="ARBA" id="ARBA00047761"/>
    </source>
</evidence>
<dbReference type="InterPro" id="IPR003595">
    <property type="entry name" value="Tyr_Pase_cat"/>
</dbReference>
<dbReference type="InterPro" id="IPR029021">
    <property type="entry name" value="Prot-tyrosine_phosphatase-like"/>
</dbReference>
<accession>A0A3G1B2W5</accession>
<dbReference type="InterPro" id="IPR000387">
    <property type="entry name" value="Tyr_Pase_dom"/>
</dbReference>
<dbReference type="GO" id="GO:0005829">
    <property type="term" value="C:cytosol"/>
    <property type="evidence" value="ECO:0007669"/>
    <property type="project" value="UniProtKB-SubCell"/>
</dbReference>
<dbReference type="RefSeq" id="WP_048188864.1">
    <property type="nucleotide sequence ID" value="NZ_CP011097.1"/>
</dbReference>
<evidence type="ECO:0000256" key="7">
    <source>
        <dbReference type="ARBA" id="ARBA00048336"/>
    </source>
</evidence>
<gene>
    <name evidence="10" type="ORF">SU86_005940</name>
</gene>
<dbReference type="InterPro" id="IPR020422">
    <property type="entry name" value="TYR_PHOSPHATASE_DUAL_dom"/>
</dbReference>
<evidence type="ECO:0000259" key="9">
    <source>
        <dbReference type="PROSITE" id="PS50056"/>
    </source>
</evidence>
<feature type="domain" description="Tyrosine-protein phosphatase" evidence="8">
    <location>
        <begin position="21"/>
        <end position="166"/>
    </location>
</feature>
<evidence type="ECO:0000256" key="4">
    <source>
        <dbReference type="ARBA" id="ARBA00022801"/>
    </source>
</evidence>
<dbReference type="GO" id="GO:0004725">
    <property type="term" value="F:protein tyrosine phosphatase activity"/>
    <property type="evidence" value="ECO:0007669"/>
    <property type="project" value="InterPro"/>
</dbReference>
<dbReference type="STRING" id="1603555.SU86_005940"/>
<protein>
    <submittedName>
        <fullName evidence="10">Protein tyrosine phosphatase</fullName>
    </submittedName>
</protein>
<organism evidence="10 11">
    <name type="scientific">Candidatus Nitrosotenuis cloacae</name>
    <dbReference type="NCBI Taxonomy" id="1603555"/>
    <lineage>
        <taxon>Archaea</taxon>
        <taxon>Nitrososphaerota</taxon>
        <taxon>Candidatus Nitrosotenuis</taxon>
    </lineage>
</organism>
<comment type="subcellular location">
    <subcellularLocation>
        <location evidence="1">Cytoplasm</location>
        <location evidence="1">Cytosol</location>
    </subcellularLocation>
</comment>
<comment type="similarity">
    <text evidence="2">Belongs to the protein-tyrosine phosphatase family. Non-receptor class dual specificity subfamily.</text>
</comment>
<dbReference type="PRINTS" id="PR00700">
    <property type="entry name" value="PRTYPHPHTASE"/>
</dbReference>
<evidence type="ECO:0000313" key="10">
    <source>
        <dbReference type="EMBL" id="AJZ75980.1"/>
    </source>
</evidence>
<dbReference type="CDD" id="cd14504">
    <property type="entry name" value="DUSP23"/>
    <property type="match status" value="1"/>
</dbReference>
<dbReference type="GO" id="GO:0004722">
    <property type="term" value="F:protein serine/threonine phosphatase activity"/>
    <property type="evidence" value="ECO:0007669"/>
    <property type="project" value="UniProtKB-EC"/>
</dbReference>
<dbReference type="SUPFAM" id="SSF52799">
    <property type="entry name" value="(Phosphotyrosine protein) phosphatases II"/>
    <property type="match status" value="1"/>
</dbReference>
<dbReference type="SMART" id="SM00404">
    <property type="entry name" value="PTPc_motif"/>
    <property type="match status" value="1"/>
</dbReference>
<feature type="domain" description="Tyrosine specific protein phosphatases" evidence="9">
    <location>
        <begin position="85"/>
        <end position="153"/>
    </location>
</feature>
<dbReference type="AlphaFoldDB" id="A0A3G1B2W5"/>
<dbReference type="GeneID" id="24875940"/>
<name>A0A3G1B2W5_9ARCH</name>
<keyword evidence="5" id="KW-0904">Protein phosphatase</keyword>
<evidence type="ECO:0000256" key="2">
    <source>
        <dbReference type="ARBA" id="ARBA00008601"/>
    </source>
</evidence>
<comment type="catalytic activity">
    <reaction evidence="7">
        <text>O-phospho-L-threonyl-[protein] + H2O = L-threonyl-[protein] + phosphate</text>
        <dbReference type="Rhea" id="RHEA:47004"/>
        <dbReference type="Rhea" id="RHEA-COMP:11060"/>
        <dbReference type="Rhea" id="RHEA-COMP:11605"/>
        <dbReference type="ChEBI" id="CHEBI:15377"/>
        <dbReference type="ChEBI" id="CHEBI:30013"/>
        <dbReference type="ChEBI" id="CHEBI:43474"/>
        <dbReference type="ChEBI" id="CHEBI:61977"/>
        <dbReference type="EC" id="3.1.3.16"/>
    </reaction>
</comment>
<keyword evidence="11" id="KW-1185">Reference proteome</keyword>
<dbReference type="OrthoDB" id="117569at2157"/>
<dbReference type="FunFam" id="3.90.190.10:FF:000063">
    <property type="entry name" value="Dual specificity phosphatase 23"/>
    <property type="match status" value="1"/>
</dbReference>
<dbReference type="Pfam" id="PF22784">
    <property type="entry name" value="PTP-SAK"/>
    <property type="match status" value="1"/>
</dbReference>
<proteinExistence type="inferred from homology"/>
<dbReference type="EMBL" id="CP011097">
    <property type="protein sequence ID" value="AJZ75980.1"/>
    <property type="molecule type" value="Genomic_DNA"/>
</dbReference>
<dbReference type="Proteomes" id="UP000266745">
    <property type="component" value="Chromosome"/>
</dbReference>
<dbReference type="InterPro" id="IPR000242">
    <property type="entry name" value="PTP_cat"/>
</dbReference>
<dbReference type="SMART" id="SM00195">
    <property type="entry name" value="DSPc"/>
    <property type="match status" value="1"/>
</dbReference>
<evidence type="ECO:0000313" key="11">
    <source>
        <dbReference type="Proteomes" id="UP000266745"/>
    </source>
</evidence>
<dbReference type="InterPro" id="IPR016130">
    <property type="entry name" value="Tyr_Pase_AS"/>
</dbReference>
<evidence type="ECO:0000256" key="5">
    <source>
        <dbReference type="ARBA" id="ARBA00022912"/>
    </source>
</evidence>
<dbReference type="InterPro" id="IPR057023">
    <property type="entry name" value="PTP-SAK"/>
</dbReference>
<evidence type="ECO:0000256" key="3">
    <source>
        <dbReference type="ARBA" id="ARBA00022490"/>
    </source>
</evidence>
<dbReference type="KEGG" id="tah:SU86_005940"/>
<keyword evidence="3" id="KW-0963">Cytoplasm</keyword>
<keyword evidence="4" id="KW-0378">Hydrolase</keyword>
<reference evidence="10 11" key="1">
    <citation type="journal article" date="2016" name="Sci. Rep.">
        <title>A novel ammonia-oxidizing archaeon from wastewater treatment plant: Its enrichment, physiological and genomic characteristics.</title>
        <authorList>
            <person name="Li Y."/>
            <person name="Ding K."/>
            <person name="Wen X."/>
            <person name="Zhang B."/>
            <person name="Shen B."/>
            <person name="Yang Y."/>
        </authorList>
    </citation>
    <scope>NUCLEOTIDE SEQUENCE [LARGE SCALE GENOMIC DNA]</scope>
    <source>
        <strain evidence="10 11">SAT1</strain>
    </source>
</reference>
<evidence type="ECO:0000259" key="8">
    <source>
        <dbReference type="PROSITE" id="PS50054"/>
    </source>
</evidence>
<dbReference type="Gene3D" id="3.90.190.10">
    <property type="entry name" value="Protein tyrosine phosphatase superfamily"/>
    <property type="match status" value="1"/>
</dbReference>
<dbReference type="InterPro" id="IPR050561">
    <property type="entry name" value="PTP"/>
</dbReference>
<dbReference type="PANTHER" id="PTHR23339">
    <property type="entry name" value="TYROSINE SPECIFIC PROTEIN PHOSPHATASE AND DUAL SPECIFICITY PROTEIN PHOSPHATASE"/>
    <property type="match status" value="1"/>
</dbReference>
<comment type="catalytic activity">
    <reaction evidence="6">
        <text>O-phospho-L-seryl-[protein] + H2O = L-seryl-[protein] + phosphate</text>
        <dbReference type="Rhea" id="RHEA:20629"/>
        <dbReference type="Rhea" id="RHEA-COMP:9863"/>
        <dbReference type="Rhea" id="RHEA-COMP:11604"/>
        <dbReference type="ChEBI" id="CHEBI:15377"/>
        <dbReference type="ChEBI" id="CHEBI:29999"/>
        <dbReference type="ChEBI" id="CHEBI:43474"/>
        <dbReference type="ChEBI" id="CHEBI:83421"/>
        <dbReference type="EC" id="3.1.3.16"/>
    </reaction>
</comment>
<dbReference type="PROSITE" id="PS50054">
    <property type="entry name" value="TYR_PHOSPHATASE_DUAL"/>
    <property type="match status" value="1"/>
</dbReference>
<dbReference type="PROSITE" id="PS50056">
    <property type="entry name" value="TYR_PHOSPHATASE_2"/>
    <property type="match status" value="1"/>
</dbReference>
<sequence length="166" mass="18485">MSKPGNLWRKIHGKITKRPTNFSWLIDSKIAGSGMPTTLEEINWIKAQGIKSIVTMTEYGLPQTWVDGIQYLHVPTEDLTAPDIDKIDSTVDYIAERIKSGEPVMVHCAAGIGRTGTILASYLIKYQKMSAKAAIEKVREERPGSIQSTSQEIAVSSYEKFLKSKQ</sequence>
<dbReference type="PROSITE" id="PS00383">
    <property type="entry name" value="TYR_PHOSPHATASE_1"/>
    <property type="match status" value="1"/>
</dbReference>